<protein>
    <submittedName>
        <fullName evidence="1">Uncharacterized protein</fullName>
    </submittedName>
</protein>
<dbReference type="Proteomes" id="UP000003438">
    <property type="component" value="Unassembled WGS sequence"/>
</dbReference>
<comment type="caution">
    <text evidence="1">The sequence shown here is derived from an EMBL/GenBank/DDBJ whole genome shotgun (WGS) entry which is preliminary data.</text>
</comment>
<accession>D1PRQ9</accession>
<gene>
    <name evidence="1" type="ORF">SUBVAR_07068</name>
</gene>
<evidence type="ECO:0000313" key="2">
    <source>
        <dbReference type="Proteomes" id="UP000003438"/>
    </source>
</evidence>
<dbReference type="HOGENOM" id="CLU_3189837_0_0_9"/>
<reference evidence="1" key="1">
    <citation type="submission" date="2009-12" db="EMBL/GenBank/DDBJ databases">
        <authorList>
            <person name="Weinstock G."/>
            <person name="Sodergren E."/>
            <person name="Clifton S."/>
            <person name="Fulton L."/>
            <person name="Fulton B."/>
            <person name="Courtney L."/>
            <person name="Fronick C."/>
            <person name="Harrison M."/>
            <person name="Strong C."/>
            <person name="Farmer C."/>
            <person name="Delahaunty K."/>
            <person name="Markovic C."/>
            <person name="Hall O."/>
            <person name="Minx P."/>
            <person name="Tomlinson C."/>
            <person name="Mitreva M."/>
            <person name="Nelson J."/>
            <person name="Hou S."/>
            <person name="Wollam A."/>
            <person name="Pepin K.H."/>
            <person name="Johnson M."/>
            <person name="Bhonagiri V."/>
            <person name="Nash W.E."/>
            <person name="Warren W."/>
            <person name="Chinwalla A."/>
            <person name="Mardis E.R."/>
            <person name="Wilson R.K."/>
        </authorList>
    </citation>
    <scope>NUCLEOTIDE SEQUENCE [LARGE SCALE GENOMIC DNA]</scope>
    <source>
        <strain evidence="1">DSM 15176</strain>
    </source>
</reference>
<dbReference type="AlphaFoldDB" id="D1PRQ9"/>
<evidence type="ECO:0000313" key="1">
    <source>
        <dbReference type="EMBL" id="EFB74600.1"/>
    </source>
</evidence>
<organism evidence="1 2">
    <name type="scientific">Subdoligranulum variabile DSM 15176</name>
    <dbReference type="NCBI Taxonomy" id="411471"/>
    <lineage>
        <taxon>Bacteria</taxon>
        <taxon>Bacillati</taxon>
        <taxon>Bacillota</taxon>
        <taxon>Clostridia</taxon>
        <taxon>Eubacteriales</taxon>
        <taxon>Oscillospiraceae</taxon>
        <taxon>Subdoligranulum</taxon>
    </lineage>
</organism>
<proteinExistence type="predicted"/>
<dbReference type="EMBL" id="ACBY02000064">
    <property type="protein sequence ID" value="EFB74600.1"/>
    <property type="molecule type" value="Genomic_DNA"/>
</dbReference>
<sequence length="46" mass="5268">MDFGNEIRHDTQKRPQQDCCRRKAALWGGLNRSGSVGWHKMAAKIL</sequence>
<keyword evidence="2" id="KW-1185">Reference proteome</keyword>
<name>D1PRQ9_9FIRM</name>